<accession>A0ABU2TWZ1</accession>
<reference evidence="2" key="1">
    <citation type="submission" date="2023-07" db="EMBL/GenBank/DDBJ databases">
        <title>30 novel species of actinomycetes from the DSMZ collection.</title>
        <authorList>
            <person name="Nouioui I."/>
        </authorList>
    </citation>
    <scope>NUCLEOTIDE SEQUENCE [LARGE SCALE GENOMIC DNA]</scope>
    <source>
        <strain evidence="2">DSM 41699</strain>
    </source>
</reference>
<dbReference type="SUPFAM" id="SSF46785">
    <property type="entry name" value="Winged helix' DNA-binding domain"/>
    <property type="match status" value="1"/>
</dbReference>
<dbReference type="Proteomes" id="UP001183809">
    <property type="component" value="Unassembled WGS sequence"/>
</dbReference>
<keyword evidence="2" id="KW-1185">Reference proteome</keyword>
<name>A0ABU2TWZ1_9ACTN</name>
<proteinExistence type="predicted"/>
<comment type="caution">
    <text evidence="1">The sequence shown here is derived from an EMBL/GenBank/DDBJ whole genome shotgun (WGS) entry which is preliminary data.</text>
</comment>
<dbReference type="InterPro" id="IPR036390">
    <property type="entry name" value="WH_DNA-bd_sf"/>
</dbReference>
<gene>
    <name evidence="1" type="ORF">RM764_21180</name>
</gene>
<dbReference type="EMBL" id="JAVREY010000025">
    <property type="protein sequence ID" value="MDT0465483.1"/>
    <property type="molecule type" value="Genomic_DNA"/>
</dbReference>
<dbReference type="RefSeq" id="WP_311696956.1">
    <property type="nucleotide sequence ID" value="NZ_JAVREY010000025.1"/>
</dbReference>
<dbReference type="InterPro" id="IPR025855">
    <property type="entry name" value="Replic_Relax"/>
</dbReference>
<evidence type="ECO:0000313" key="2">
    <source>
        <dbReference type="Proteomes" id="UP001183809"/>
    </source>
</evidence>
<evidence type="ECO:0000313" key="1">
    <source>
        <dbReference type="EMBL" id="MDT0465483.1"/>
    </source>
</evidence>
<sequence length="299" mass="33194">MVKVDAGGGDWLALAVLAQYRMATTEQMHRVIAPGVRIEQTRRRLAKLRSEGLIDRITLPQAGRTRVWFATQYGVQVASEWPELREWPPPKLSADPTAARLRAGHALAVTETGLAFLQDARRRGDVCWPLDWIPEVYHALGGGEAVIPDALLYYRSCGDGGSMLRAFVEVDRATMGPERLAAKLGAFARLHAYVPTPIGRPRPHFGLQPLEEDWRRRYALFPRLLFVLDGTGPTGIATRIQALRAATRALAPSSFLRDVPVLAAPLTDLLRNGPSAPVWHPIHVPDQDHKVGWMQSRHP</sequence>
<organism evidence="1 2">
    <name type="scientific">Streptomyces gibsoniae</name>
    <dbReference type="NCBI Taxonomy" id="3075529"/>
    <lineage>
        <taxon>Bacteria</taxon>
        <taxon>Bacillati</taxon>
        <taxon>Actinomycetota</taxon>
        <taxon>Actinomycetes</taxon>
        <taxon>Kitasatosporales</taxon>
        <taxon>Streptomycetaceae</taxon>
        <taxon>Streptomyces</taxon>
    </lineage>
</organism>
<dbReference type="Pfam" id="PF13814">
    <property type="entry name" value="Replic_Relax"/>
    <property type="match status" value="1"/>
</dbReference>
<protein>
    <submittedName>
        <fullName evidence="1">Replication-relaxation family protein</fullName>
    </submittedName>
</protein>